<comment type="similarity">
    <text evidence="2">Belongs to the binding-protein-dependent transport system permease family. FecCD subfamily.</text>
</comment>
<dbReference type="CDD" id="cd06550">
    <property type="entry name" value="TM_ABC_iron-siderophores_like"/>
    <property type="match status" value="1"/>
</dbReference>
<feature type="transmembrane region" description="Helical" evidence="8">
    <location>
        <begin position="219"/>
        <end position="252"/>
    </location>
</feature>
<evidence type="ECO:0000313" key="10">
    <source>
        <dbReference type="Proteomes" id="UP000018766"/>
    </source>
</evidence>
<feature type="transmembrane region" description="Helical" evidence="8">
    <location>
        <begin position="291"/>
        <end position="310"/>
    </location>
</feature>
<feature type="transmembrane region" description="Helical" evidence="8">
    <location>
        <begin position="264"/>
        <end position="285"/>
    </location>
</feature>
<reference evidence="9 10" key="1">
    <citation type="submission" date="2013-11" db="EMBL/GenBank/DDBJ databases">
        <title>Genomic analysis of Pelistega sp. HM-7.</title>
        <authorList>
            <person name="Kumbhare S.V."/>
            <person name="Shetty S.A."/>
            <person name="Sharma O."/>
            <person name="Dhotre D.P."/>
        </authorList>
    </citation>
    <scope>NUCLEOTIDE SEQUENCE [LARGE SCALE GENOMIC DNA]</scope>
    <source>
        <strain evidence="9 10">HM-7</strain>
    </source>
</reference>
<keyword evidence="4" id="KW-1003">Cell membrane</keyword>
<feature type="transmembrane region" description="Helical" evidence="8">
    <location>
        <begin position="181"/>
        <end position="199"/>
    </location>
</feature>
<comment type="caution">
    <text evidence="9">The sequence shown here is derived from an EMBL/GenBank/DDBJ whole genome shotgun (WGS) entry which is preliminary data.</text>
</comment>
<dbReference type="SUPFAM" id="SSF81345">
    <property type="entry name" value="ABC transporter involved in vitamin B12 uptake, BtuC"/>
    <property type="match status" value="1"/>
</dbReference>
<evidence type="ECO:0000313" key="9">
    <source>
        <dbReference type="EMBL" id="ETD71172.1"/>
    </source>
</evidence>
<dbReference type="PATRIC" id="fig|1414851.3.peg.1380"/>
<evidence type="ECO:0000256" key="2">
    <source>
        <dbReference type="ARBA" id="ARBA00007935"/>
    </source>
</evidence>
<keyword evidence="3" id="KW-0813">Transport</keyword>
<keyword evidence="6 8" id="KW-1133">Transmembrane helix</keyword>
<feature type="transmembrane region" description="Helical" evidence="8">
    <location>
        <begin position="7"/>
        <end position="29"/>
    </location>
</feature>
<keyword evidence="10" id="KW-1185">Reference proteome</keyword>
<dbReference type="EMBL" id="AYSV01000084">
    <property type="protein sequence ID" value="ETD71172.1"/>
    <property type="molecule type" value="Genomic_DNA"/>
</dbReference>
<keyword evidence="7 8" id="KW-0472">Membrane</keyword>
<feature type="transmembrane region" description="Helical" evidence="8">
    <location>
        <begin position="49"/>
        <end position="66"/>
    </location>
</feature>
<evidence type="ECO:0000256" key="6">
    <source>
        <dbReference type="ARBA" id="ARBA00022989"/>
    </source>
</evidence>
<dbReference type="Pfam" id="PF01032">
    <property type="entry name" value="FecCD"/>
    <property type="match status" value="1"/>
</dbReference>
<evidence type="ECO:0000256" key="7">
    <source>
        <dbReference type="ARBA" id="ARBA00023136"/>
    </source>
</evidence>
<dbReference type="Proteomes" id="UP000018766">
    <property type="component" value="Unassembled WGS sequence"/>
</dbReference>
<evidence type="ECO:0000256" key="5">
    <source>
        <dbReference type="ARBA" id="ARBA00022692"/>
    </source>
</evidence>
<dbReference type="AlphaFoldDB" id="V8G650"/>
<organism evidence="9 10">
    <name type="scientific">Pelistega indica</name>
    <dbReference type="NCBI Taxonomy" id="1414851"/>
    <lineage>
        <taxon>Bacteria</taxon>
        <taxon>Pseudomonadati</taxon>
        <taxon>Pseudomonadota</taxon>
        <taxon>Betaproteobacteria</taxon>
        <taxon>Burkholderiales</taxon>
        <taxon>Alcaligenaceae</taxon>
        <taxon>Pelistega</taxon>
    </lineage>
</organism>
<dbReference type="RefSeq" id="WP_023951036.1">
    <property type="nucleotide sequence ID" value="NZ_AYSV01000084.1"/>
</dbReference>
<feature type="transmembrane region" description="Helical" evidence="8">
    <location>
        <begin position="133"/>
        <end position="155"/>
    </location>
</feature>
<feature type="transmembrane region" description="Helical" evidence="8">
    <location>
        <begin position="106"/>
        <end position="127"/>
    </location>
</feature>
<dbReference type="InterPro" id="IPR000522">
    <property type="entry name" value="ABC_transptr_permease_BtuC"/>
</dbReference>
<evidence type="ECO:0000256" key="3">
    <source>
        <dbReference type="ARBA" id="ARBA00022448"/>
    </source>
</evidence>
<accession>V8G650</accession>
<evidence type="ECO:0000256" key="8">
    <source>
        <dbReference type="SAM" id="Phobius"/>
    </source>
</evidence>
<comment type="subcellular location">
    <subcellularLocation>
        <location evidence="1">Cell membrane</location>
        <topology evidence="1">Multi-pass membrane protein</topology>
    </subcellularLocation>
</comment>
<proteinExistence type="inferred from homology"/>
<evidence type="ECO:0000256" key="4">
    <source>
        <dbReference type="ARBA" id="ARBA00022475"/>
    </source>
</evidence>
<dbReference type="GO" id="GO:0005886">
    <property type="term" value="C:plasma membrane"/>
    <property type="evidence" value="ECO:0007669"/>
    <property type="project" value="UniProtKB-SubCell"/>
</dbReference>
<dbReference type="InterPro" id="IPR037294">
    <property type="entry name" value="ABC_BtuC-like"/>
</dbReference>
<dbReference type="Gene3D" id="1.10.3470.10">
    <property type="entry name" value="ABC transporter involved in vitamin B12 uptake, BtuC"/>
    <property type="match status" value="1"/>
</dbReference>
<sequence>MKRPHLALWTVFILLGIASILIGATDIIFFEHTQSNLWLILLSSRLPRLITLSLCGAGLAMSGVVLQHITHNRFAEPSTTGGMDAAKLGILVSLTMLQTESMTFKILFAICFCLIASFTFTIISQRIILNNTILVPIIGLMFGSVLSSIAEFYAYHNNMLQDMQNWLIGDFSKVVKGRYEAIFLLLPITIIMAFFTRHFTLLRLGKDLASSLGLRYKTITILGLILASCMVSISVVVAGSIPFVGLVIPNIITLKYGDNLSATLPLIALGGACFTIFCDILSRLIIYPLEIPIGLIAGVTGGLIFITLILKWKKTC</sequence>
<dbReference type="PANTHER" id="PTHR30472:SF27">
    <property type="entry name" value="PETROBACTIN IMPORT SYSTEM PERMEASE PROTEIN YCLN"/>
    <property type="match status" value="1"/>
</dbReference>
<protein>
    <submittedName>
        <fullName evidence="9">Iron ABC transporter permease</fullName>
    </submittedName>
</protein>
<evidence type="ECO:0000256" key="1">
    <source>
        <dbReference type="ARBA" id="ARBA00004651"/>
    </source>
</evidence>
<dbReference type="PANTHER" id="PTHR30472">
    <property type="entry name" value="FERRIC ENTEROBACTIN TRANSPORT SYSTEM PERMEASE PROTEIN"/>
    <property type="match status" value="1"/>
</dbReference>
<dbReference type="GO" id="GO:0033214">
    <property type="term" value="P:siderophore-iron import into cell"/>
    <property type="evidence" value="ECO:0007669"/>
    <property type="project" value="TreeGrafter"/>
</dbReference>
<name>V8G650_9BURK</name>
<dbReference type="GO" id="GO:0022857">
    <property type="term" value="F:transmembrane transporter activity"/>
    <property type="evidence" value="ECO:0007669"/>
    <property type="project" value="InterPro"/>
</dbReference>
<keyword evidence="5 8" id="KW-0812">Transmembrane</keyword>
<gene>
    <name evidence="9" type="ORF">V757_06730</name>
</gene>